<evidence type="ECO:0000259" key="3">
    <source>
        <dbReference type="Pfam" id="PF00149"/>
    </source>
</evidence>
<dbReference type="InterPro" id="IPR029052">
    <property type="entry name" value="Metallo-depent_PP-like"/>
</dbReference>
<evidence type="ECO:0000313" key="4">
    <source>
        <dbReference type="EMBL" id="MBB3062314.1"/>
    </source>
</evidence>
<keyword evidence="1" id="KW-0732">Signal</keyword>
<dbReference type="InterPro" id="IPR004843">
    <property type="entry name" value="Calcineurin-like_PHP"/>
</dbReference>
<dbReference type="PANTHER" id="PTHR10161">
    <property type="entry name" value="TARTRATE-RESISTANT ACID PHOSPHATASE TYPE 5"/>
    <property type="match status" value="1"/>
</dbReference>
<dbReference type="RefSeq" id="WP_183461516.1">
    <property type="nucleotide sequence ID" value="NZ_JACHWZ010000015.1"/>
</dbReference>
<dbReference type="EMBL" id="JACHWZ010000015">
    <property type="protein sequence ID" value="MBB3062314.1"/>
    <property type="molecule type" value="Genomic_DNA"/>
</dbReference>
<proteinExistence type="predicted"/>
<keyword evidence="5" id="KW-1185">Reference proteome</keyword>
<reference evidence="4 5" key="1">
    <citation type="submission" date="2020-08" db="EMBL/GenBank/DDBJ databases">
        <title>Genomic Encyclopedia of Type Strains, Phase III (KMG-III): the genomes of soil and plant-associated and newly described type strains.</title>
        <authorList>
            <person name="Whitman W."/>
        </authorList>
    </citation>
    <scope>NUCLEOTIDE SEQUENCE [LARGE SCALE GENOMIC DNA]</scope>
    <source>
        <strain evidence="4 5">CECT 8799</strain>
    </source>
</reference>
<protein>
    <recommendedName>
        <fullName evidence="3">Calcineurin-like phosphoesterase domain-containing protein</fullName>
    </recommendedName>
</protein>
<dbReference type="InterPro" id="IPR051558">
    <property type="entry name" value="Metallophosphoesterase_PAP"/>
</dbReference>
<dbReference type="Proteomes" id="UP000535937">
    <property type="component" value="Unassembled WGS sequence"/>
</dbReference>
<organism evidence="4 5">
    <name type="scientific">Microbulbifer rhizosphaerae</name>
    <dbReference type="NCBI Taxonomy" id="1562603"/>
    <lineage>
        <taxon>Bacteria</taxon>
        <taxon>Pseudomonadati</taxon>
        <taxon>Pseudomonadota</taxon>
        <taxon>Gammaproteobacteria</taxon>
        <taxon>Cellvibrionales</taxon>
        <taxon>Microbulbiferaceae</taxon>
        <taxon>Microbulbifer</taxon>
    </lineage>
</organism>
<dbReference type="GO" id="GO:0016787">
    <property type="term" value="F:hydrolase activity"/>
    <property type="evidence" value="ECO:0007669"/>
    <property type="project" value="UniProtKB-KW"/>
</dbReference>
<evidence type="ECO:0000256" key="2">
    <source>
        <dbReference type="ARBA" id="ARBA00022801"/>
    </source>
</evidence>
<dbReference type="AlphaFoldDB" id="A0A7W4WDN1"/>
<evidence type="ECO:0000313" key="5">
    <source>
        <dbReference type="Proteomes" id="UP000535937"/>
    </source>
</evidence>
<sequence length="329" mass="37220">MRFVPLLLLLSLLSACGDSRSWLEQRPDSLVKDDQLICIIGDPGTGDENQWAVARALQTMECDQIRVLGDVIYPSGITSPQDPLLQSNFMQPYAELLGKGVPFYLVMGNHDYKQNAGAWLQVAAENPDIVFPNWYYAERWGDICIFSLETTWYNKLYFIHKRFAETMWLRRTMEAQRDRCGFSLVLGHHPLMSSGRHGDAGYGEALFLRDEVFGKVDLYIAGHDHYLSDEGDYKGTRQLVSGAAGKLSHLKGDEQEDEDYHSYGAEGAVFAAWEQGFVTLRFQRDKDGDSVMGDYRFYAVTPDGEGGYQELRQVWEGQVRGRGLRLGDG</sequence>
<evidence type="ECO:0000256" key="1">
    <source>
        <dbReference type="ARBA" id="ARBA00022729"/>
    </source>
</evidence>
<keyword evidence="2" id="KW-0378">Hydrolase</keyword>
<accession>A0A7W4WDN1</accession>
<gene>
    <name evidence="4" type="ORF">FHS09_003159</name>
</gene>
<name>A0A7W4WDN1_9GAMM</name>
<dbReference type="Gene3D" id="3.60.21.10">
    <property type="match status" value="1"/>
</dbReference>
<dbReference type="PROSITE" id="PS51257">
    <property type="entry name" value="PROKAR_LIPOPROTEIN"/>
    <property type="match status" value="1"/>
</dbReference>
<comment type="caution">
    <text evidence="4">The sequence shown here is derived from an EMBL/GenBank/DDBJ whole genome shotgun (WGS) entry which is preliminary data.</text>
</comment>
<dbReference type="PANTHER" id="PTHR10161:SF14">
    <property type="entry name" value="TARTRATE-RESISTANT ACID PHOSPHATASE TYPE 5"/>
    <property type="match status" value="1"/>
</dbReference>
<feature type="domain" description="Calcineurin-like phosphoesterase" evidence="3">
    <location>
        <begin position="37"/>
        <end position="226"/>
    </location>
</feature>
<dbReference type="Pfam" id="PF00149">
    <property type="entry name" value="Metallophos"/>
    <property type="match status" value="1"/>
</dbReference>
<dbReference type="SUPFAM" id="SSF56300">
    <property type="entry name" value="Metallo-dependent phosphatases"/>
    <property type="match status" value="1"/>
</dbReference>